<dbReference type="AlphaFoldDB" id="A0A4Y7PU86"/>
<dbReference type="Proteomes" id="UP000294933">
    <property type="component" value="Unassembled WGS sequence"/>
</dbReference>
<reference evidence="1 2" key="1">
    <citation type="submission" date="2018-06" db="EMBL/GenBank/DDBJ databases">
        <title>A transcriptomic atlas of mushroom development highlights an independent origin of complex multicellularity.</title>
        <authorList>
            <consortium name="DOE Joint Genome Institute"/>
            <person name="Krizsan K."/>
            <person name="Almasi E."/>
            <person name="Merenyi Z."/>
            <person name="Sahu N."/>
            <person name="Viragh M."/>
            <person name="Koszo T."/>
            <person name="Mondo S."/>
            <person name="Kiss B."/>
            <person name="Balint B."/>
            <person name="Kues U."/>
            <person name="Barry K."/>
            <person name="Hegedus J.C."/>
            <person name="Henrissat B."/>
            <person name="Johnson J."/>
            <person name="Lipzen A."/>
            <person name="Ohm R."/>
            <person name="Nagy I."/>
            <person name="Pangilinan J."/>
            <person name="Yan J."/>
            <person name="Xiong Y."/>
            <person name="Grigoriev I.V."/>
            <person name="Hibbett D.S."/>
            <person name="Nagy L.G."/>
        </authorList>
    </citation>
    <scope>NUCLEOTIDE SEQUENCE [LARGE SCALE GENOMIC DNA]</scope>
    <source>
        <strain evidence="1 2">SZMC22713</strain>
    </source>
</reference>
<sequence>MTLTRHVRKGATPCLRRLLNWTASHQLESIPRTVAPYGFMVIAGRSDFQSIWSAPERVFLHQLILCTYHYMFCSFREYFNGPKNSWVERDWRPPPAIVCGDFYFDMTKIYSEDPWINASDWEDLPDCIALASEEAKCSKLPIHLESEEVWRVRHKNSINIPLKVVAIQVIH</sequence>
<protein>
    <submittedName>
        <fullName evidence="1">Uncharacterized protein</fullName>
    </submittedName>
</protein>
<keyword evidence="2" id="KW-1185">Reference proteome</keyword>
<dbReference type="VEuPathDB" id="FungiDB:BD410DRAFT_490181"/>
<accession>A0A4Y7PU86</accession>
<evidence type="ECO:0000313" key="2">
    <source>
        <dbReference type="Proteomes" id="UP000294933"/>
    </source>
</evidence>
<gene>
    <name evidence="1" type="ORF">BD410DRAFT_490181</name>
</gene>
<dbReference type="EMBL" id="ML170205">
    <property type="protein sequence ID" value="TDL18655.1"/>
    <property type="molecule type" value="Genomic_DNA"/>
</dbReference>
<organism evidence="1 2">
    <name type="scientific">Rickenella mellea</name>
    <dbReference type="NCBI Taxonomy" id="50990"/>
    <lineage>
        <taxon>Eukaryota</taxon>
        <taxon>Fungi</taxon>
        <taxon>Dikarya</taxon>
        <taxon>Basidiomycota</taxon>
        <taxon>Agaricomycotina</taxon>
        <taxon>Agaricomycetes</taxon>
        <taxon>Hymenochaetales</taxon>
        <taxon>Rickenellaceae</taxon>
        <taxon>Rickenella</taxon>
    </lineage>
</organism>
<proteinExistence type="predicted"/>
<evidence type="ECO:0000313" key="1">
    <source>
        <dbReference type="EMBL" id="TDL18655.1"/>
    </source>
</evidence>
<name>A0A4Y7PU86_9AGAM</name>